<sequence length="163" mass="19206">MARRWFFIFAVFLLFTSVACASNIGSEKPGRTMERAKVDRHIGRRYNTNNYDFMHDDGRFGIRNASPNLETSDWSRPTDTDDKTRIRKSVRRIHGVKDARVSILGGHVAILVTPERNVPRKDYEALQEHVLRRISFEMPRYEIRVRVGRSRWDPMQYLPGRNR</sequence>
<gene>
    <name evidence="2" type="ORF">ACFOUO_11010</name>
</gene>
<keyword evidence="1" id="KW-0732">Signal</keyword>
<feature type="signal peptide" evidence="1">
    <location>
        <begin position="1"/>
        <end position="21"/>
    </location>
</feature>
<evidence type="ECO:0000256" key="1">
    <source>
        <dbReference type="SAM" id="SignalP"/>
    </source>
</evidence>
<organism evidence="2 3">
    <name type="scientific">Salinithrix halophila</name>
    <dbReference type="NCBI Taxonomy" id="1485204"/>
    <lineage>
        <taxon>Bacteria</taxon>
        <taxon>Bacillati</taxon>
        <taxon>Bacillota</taxon>
        <taxon>Bacilli</taxon>
        <taxon>Bacillales</taxon>
        <taxon>Thermoactinomycetaceae</taxon>
        <taxon>Salinithrix</taxon>
    </lineage>
</organism>
<keyword evidence="3" id="KW-1185">Reference proteome</keyword>
<dbReference type="RefSeq" id="WP_380705125.1">
    <property type="nucleotide sequence ID" value="NZ_JBHSAP010000015.1"/>
</dbReference>
<comment type="caution">
    <text evidence="2">The sequence shown here is derived from an EMBL/GenBank/DDBJ whole genome shotgun (WGS) entry which is preliminary data.</text>
</comment>
<dbReference type="PROSITE" id="PS51257">
    <property type="entry name" value="PROKAR_LIPOPROTEIN"/>
    <property type="match status" value="1"/>
</dbReference>
<dbReference type="EMBL" id="JBHSAP010000015">
    <property type="protein sequence ID" value="MFC4077328.1"/>
    <property type="molecule type" value="Genomic_DNA"/>
</dbReference>
<protein>
    <recommendedName>
        <fullName evidence="4">Sporulation lipoprotein YhcN/YlaJ (Spore_YhcN_YlaJ)</fullName>
    </recommendedName>
</protein>
<dbReference type="Proteomes" id="UP001595843">
    <property type="component" value="Unassembled WGS sequence"/>
</dbReference>
<name>A0ABV8JFT1_9BACL</name>
<proteinExistence type="predicted"/>
<evidence type="ECO:0000313" key="3">
    <source>
        <dbReference type="Proteomes" id="UP001595843"/>
    </source>
</evidence>
<evidence type="ECO:0000313" key="2">
    <source>
        <dbReference type="EMBL" id="MFC4077328.1"/>
    </source>
</evidence>
<evidence type="ECO:0008006" key="4">
    <source>
        <dbReference type="Google" id="ProtNLM"/>
    </source>
</evidence>
<accession>A0ABV8JFT1</accession>
<reference evidence="3" key="1">
    <citation type="journal article" date="2019" name="Int. J. Syst. Evol. Microbiol.">
        <title>The Global Catalogue of Microorganisms (GCM) 10K type strain sequencing project: providing services to taxonomists for standard genome sequencing and annotation.</title>
        <authorList>
            <consortium name="The Broad Institute Genomics Platform"/>
            <consortium name="The Broad Institute Genome Sequencing Center for Infectious Disease"/>
            <person name="Wu L."/>
            <person name="Ma J."/>
        </authorList>
    </citation>
    <scope>NUCLEOTIDE SEQUENCE [LARGE SCALE GENOMIC DNA]</scope>
    <source>
        <strain evidence="3">IBRC-M 10813</strain>
    </source>
</reference>
<feature type="chain" id="PRO_5046634527" description="Sporulation lipoprotein YhcN/YlaJ (Spore_YhcN_YlaJ)" evidence="1">
    <location>
        <begin position="22"/>
        <end position="163"/>
    </location>
</feature>